<accession>A0A061FNE1</accession>
<evidence type="ECO:0000256" key="6">
    <source>
        <dbReference type="ARBA" id="ARBA00023180"/>
    </source>
</evidence>
<proteinExistence type="inferred from homology"/>
<keyword evidence="4 8" id="KW-0732">Signal</keyword>
<keyword evidence="6" id="KW-0325">Glycoprotein</keyword>
<dbReference type="Gene3D" id="2.60.40.10">
    <property type="entry name" value="Immunoglobulins"/>
    <property type="match status" value="2"/>
</dbReference>
<dbReference type="FunFam" id="3.20.20.300:FF:000004">
    <property type="entry name" value="probable beta-D-xylosidase 7"/>
    <property type="match status" value="2"/>
</dbReference>
<dbReference type="Gene3D" id="3.20.20.300">
    <property type="entry name" value="Glycoside hydrolase, family 3, N-terminal domain"/>
    <property type="match status" value="2"/>
</dbReference>
<dbReference type="InterPro" id="IPR001764">
    <property type="entry name" value="Glyco_hydro_3_N"/>
</dbReference>
<dbReference type="EMBL" id="CM001886">
    <property type="protein sequence ID" value="EOY16049.1"/>
    <property type="molecule type" value="Genomic_DNA"/>
</dbReference>
<organism evidence="10 11">
    <name type="scientific">Theobroma cacao</name>
    <name type="common">Cacao</name>
    <name type="synonym">Cocoa</name>
    <dbReference type="NCBI Taxonomy" id="3641"/>
    <lineage>
        <taxon>Eukaryota</taxon>
        <taxon>Viridiplantae</taxon>
        <taxon>Streptophyta</taxon>
        <taxon>Embryophyta</taxon>
        <taxon>Tracheophyta</taxon>
        <taxon>Spermatophyta</taxon>
        <taxon>Magnoliopsida</taxon>
        <taxon>eudicotyledons</taxon>
        <taxon>Gunneridae</taxon>
        <taxon>Pentapetalae</taxon>
        <taxon>rosids</taxon>
        <taxon>malvids</taxon>
        <taxon>Malvales</taxon>
        <taxon>Malvaceae</taxon>
        <taxon>Byttnerioideae</taxon>
        <taxon>Theobroma</taxon>
    </lineage>
</organism>
<dbReference type="InterPro" id="IPR036881">
    <property type="entry name" value="Glyco_hydro_3_C_sf"/>
</dbReference>
<dbReference type="Pfam" id="PF14310">
    <property type="entry name" value="Fn3-like"/>
    <property type="match status" value="2"/>
</dbReference>
<keyword evidence="11" id="KW-1185">Reference proteome</keyword>
<evidence type="ECO:0000256" key="3">
    <source>
        <dbReference type="ARBA" id="ARBA00022525"/>
    </source>
</evidence>
<dbReference type="PANTHER" id="PTHR42721:SF3">
    <property type="entry name" value="BETA-D-XYLOSIDASE 5-RELATED"/>
    <property type="match status" value="1"/>
</dbReference>
<keyword evidence="3" id="KW-0964">Secreted</keyword>
<keyword evidence="5 10" id="KW-0378">Hydrolase</keyword>
<dbReference type="Pfam" id="PF00933">
    <property type="entry name" value="Glyco_hydro_3"/>
    <property type="match status" value="2"/>
</dbReference>
<evidence type="ECO:0000256" key="7">
    <source>
        <dbReference type="ARBA" id="ARBA00023295"/>
    </source>
</evidence>
<dbReference type="InterPro" id="IPR013783">
    <property type="entry name" value="Ig-like_fold"/>
</dbReference>
<dbReference type="Pfam" id="PF01915">
    <property type="entry name" value="Glyco_hydro_3_C"/>
    <property type="match status" value="2"/>
</dbReference>
<dbReference type="SMART" id="SM01217">
    <property type="entry name" value="Fn3_like"/>
    <property type="match status" value="2"/>
</dbReference>
<dbReference type="SUPFAM" id="SSF52279">
    <property type="entry name" value="Beta-D-glucan exohydrolase, C-terminal domain"/>
    <property type="match status" value="2"/>
</dbReference>
<protein>
    <submittedName>
        <fullName evidence="10">Glycosyl hydrolase family protein isoform 2</fullName>
    </submittedName>
</protein>
<evidence type="ECO:0000256" key="1">
    <source>
        <dbReference type="ARBA" id="ARBA00004613"/>
    </source>
</evidence>
<evidence type="ECO:0000313" key="10">
    <source>
        <dbReference type="EMBL" id="EOY16049.1"/>
    </source>
</evidence>
<dbReference type="Proteomes" id="UP000026915">
    <property type="component" value="Chromosome 8"/>
</dbReference>
<dbReference type="OMA" id="MANASYQ"/>
<dbReference type="Gramene" id="EOY16049">
    <property type="protein sequence ID" value="EOY16049"/>
    <property type="gene ID" value="TCM_034945"/>
</dbReference>
<dbReference type="InterPro" id="IPR044993">
    <property type="entry name" value="BXL"/>
</dbReference>
<dbReference type="SUPFAM" id="SSF51445">
    <property type="entry name" value="(Trans)glycosidases"/>
    <property type="match status" value="2"/>
</dbReference>
<evidence type="ECO:0000256" key="2">
    <source>
        <dbReference type="ARBA" id="ARBA00005336"/>
    </source>
</evidence>
<dbReference type="InterPro" id="IPR026891">
    <property type="entry name" value="Fn3-like"/>
</dbReference>
<dbReference type="InterPro" id="IPR036962">
    <property type="entry name" value="Glyco_hydro_3_N_sf"/>
</dbReference>
<dbReference type="InterPro" id="IPR017853">
    <property type="entry name" value="GH"/>
</dbReference>
<dbReference type="GO" id="GO:0031222">
    <property type="term" value="P:arabinan catabolic process"/>
    <property type="evidence" value="ECO:0000318"/>
    <property type="project" value="GO_Central"/>
</dbReference>
<evidence type="ECO:0000256" key="5">
    <source>
        <dbReference type="ARBA" id="ARBA00022801"/>
    </source>
</evidence>
<evidence type="ECO:0000259" key="9">
    <source>
        <dbReference type="SMART" id="SM01217"/>
    </source>
</evidence>
<feature type="domain" description="Fibronectin type III-like" evidence="9">
    <location>
        <begin position="695"/>
        <end position="757"/>
    </location>
</feature>
<dbReference type="InterPro" id="IPR002772">
    <property type="entry name" value="Glyco_hydro_3_C"/>
</dbReference>
<feature type="signal peptide" evidence="8">
    <location>
        <begin position="1"/>
        <end position="24"/>
    </location>
</feature>
<dbReference type="GO" id="GO:0045493">
    <property type="term" value="P:xylan catabolic process"/>
    <property type="evidence" value="ECO:0000318"/>
    <property type="project" value="GO_Central"/>
</dbReference>
<dbReference type="InParanoid" id="A0A061FNE1"/>
<feature type="chain" id="PRO_5001598504" evidence="8">
    <location>
        <begin position="25"/>
        <end position="1597"/>
    </location>
</feature>
<comment type="similarity">
    <text evidence="2">Belongs to the glycosyl hydrolase 3 family.</text>
</comment>
<keyword evidence="7" id="KW-0326">Glycosidase</keyword>
<comment type="subcellular location">
    <subcellularLocation>
        <location evidence="1">Secreted</location>
    </subcellularLocation>
</comment>
<gene>
    <name evidence="10" type="ORF">TCM_034945</name>
</gene>
<dbReference type="GO" id="GO:0005576">
    <property type="term" value="C:extracellular region"/>
    <property type="evidence" value="ECO:0007669"/>
    <property type="project" value="UniProtKB-SubCell"/>
</dbReference>
<name>A0A061FNE1_THECC</name>
<sequence>MMLQGLSFVSLISFTLLFIHAGSTQPPFSCDPSDPSTKNYPFCQTTLPISQRARDLVSRLTLDEKISQLVNSAPAIPRLGIPAYEWWSEALHGVANVGPGIKFDGSIKAATSFPQVILTAASFDAYQWYRIGQVIGREARAIYNAGQARGMTFWAPNINIFRDPRWGRGQETPGEDPLVTGKYAVSYVRGVQGDIFQGGKLNGHLQASACCKHFTAYDLDNWKGVNRFVFDARVTVQDLADTYQPPFKSCVQDGRASGIMCAYNRVNGVPSCADSNLLSKTLRGEWDFKGYITSDCDAVAIIHNDQGYAKSPEDAVVDVLKAGMDLNCGSYLQKYSKSAVLQKKLPESEIDRALHNLFAVRMRLGLFNGNPAQHPFGNIGTDQVCSPEHQILALEAARNGIVLLKNEEKLLPLPKATVSLAVIGPNANSPQTLLGNYAGPPCKSVTPLQALQSYVKNTVYHPGCDTVSCSTGVIDKAVDIAKQADYVVLIMGLDQTQEKEELDRVDLLLPGRQQELITSVAKAAKRPVVLVLLSGGPIDVSFAKDDPRIGGIFWAGYPGEGGGIALAEIVFGDHNPGGRLPVTWYPQEFTKVPMTDMRMRPESSSEYPGRTYRFYKGDKVFEFGYGLSYSKYSYEFTRVSQNNVYLNHSSSFHTTVTSDSVRYKLVSELGAEVCDQRKFTVCVGVKNHGEMAGKHPVLLFARHGNHGDGRPKKQLVGFQSVILSAGEMAEIQFEVSPCEHLSRANEYGLMLRVKFLSLSYFHKNHDLRSVAMFDLNSKSRTSLANSDLVGPIRHAPKPPTLALPLHSFLLKQVTKMKLQKLSLLTLIHISSLLLLVLADSTQPPFSCDTSDPRTKSYPFCKTTLPINQRVQDLISRLTLDEKISQLVNSAPPIPRLGIPGDEWWSEALHGVAFLASVSQGIRFNGTIQSATSFPQVILTAASFDAHLWFRIVYDYIQAVGIEARGIYNAGQARGMTFWAPNINIYRDPRWGRGQETPGEDPLVTGKYAVSFVRGIQGDSFEGGMLGEHLQVSACCKHFTAYDLDNWKGVNRFVFNAKVSLQDLADTYQPPFQSCIQQGKASGIMCAYNRVNGVPNCADYNLLSKTARGQWGFNGYITSDCDAVSIMHEKQGYAKVPEDAVADVLKAGMDVNCGNYLKNYTKSAVKKRKLPMSEIDRALHNLFSVRMRLGLFNGNPTKQPFGNIGSDQVCSQEHQNLALEAARNGIVLLKNTDSLLPLSKTKTTSLAVIGPNANSAKTLVGNYAGPPCKSITPLQALQSYAKDTRYHPGCSAVNCSSALTDQAVKIAKGADHVVLVMGLDQTQEREDHDRVDLVLPAKQQNLISSIARAAKNPVILVLLSGGPVDITFAKYDQHIGSILWAGYPGEAGGLALAEIIFGDHNPGGRLPVTWYPQSFIKVPMTDMRMRPEPSSGYPGRTYRFYQGPKVFEFGYGLSYSKYSYEFLPVTQNKVYLNHQSCNKMVENSNPVRYMPVSEIAKELCDKRKFPVKVGVQNHGEMAGTHPVLLFVRQAKVGNGRPMKQLVGFHSVNLNAGERVEIEFELSPCEHLSRANEDGLMVIEEGPHFLSIGDKESEITVFI</sequence>
<dbReference type="eggNOG" id="ENOG502QQ55">
    <property type="taxonomic scope" value="Eukaryota"/>
</dbReference>
<evidence type="ECO:0000256" key="8">
    <source>
        <dbReference type="SAM" id="SignalP"/>
    </source>
</evidence>
<dbReference type="FunFam" id="3.40.50.1700:FF:000001">
    <property type="entry name" value="probable beta-D-xylosidase 2"/>
    <property type="match status" value="2"/>
</dbReference>
<evidence type="ECO:0000313" key="11">
    <source>
        <dbReference type="Proteomes" id="UP000026915"/>
    </source>
</evidence>
<reference evidence="10 11" key="1">
    <citation type="journal article" date="2013" name="Genome Biol.">
        <title>The genome sequence of the most widely cultivated cacao type and its use to identify candidate genes regulating pod color.</title>
        <authorList>
            <person name="Motamayor J.C."/>
            <person name="Mockaitis K."/>
            <person name="Schmutz J."/>
            <person name="Haiminen N."/>
            <person name="Iii D.L."/>
            <person name="Cornejo O."/>
            <person name="Findley S.D."/>
            <person name="Zheng P."/>
            <person name="Utro F."/>
            <person name="Royaert S."/>
            <person name="Saski C."/>
            <person name="Jenkins J."/>
            <person name="Podicheti R."/>
            <person name="Zhao M."/>
            <person name="Scheffler B.E."/>
            <person name="Stack J.C."/>
            <person name="Feltus F.A."/>
            <person name="Mustiga G.M."/>
            <person name="Amores F."/>
            <person name="Phillips W."/>
            <person name="Marelli J.P."/>
            <person name="May G.D."/>
            <person name="Shapiro H."/>
            <person name="Ma J."/>
            <person name="Bustamante C.D."/>
            <person name="Schnell R.J."/>
            <person name="Main D."/>
            <person name="Gilbert D."/>
            <person name="Parida L."/>
            <person name="Kuhn D.N."/>
        </authorList>
    </citation>
    <scope>NUCLEOTIDE SEQUENCE [LARGE SCALE GENOMIC DNA]</scope>
    <source>
        <strain evidence="11">cv. Matina 1-6</strain>
    </source>
</reference>
<dbReference type="GO" id="GO:0009044">
    <property type="term" value="F:xylan 1,4-beta-xylosidase activity"/>
    <property type="evidence" value="ECO:0000318"/>
    <property type="project" value="GO_Central"/>
</dbReference>
<feature type="domain" description="Fibronectin type III-like" evidence="9">
    <location>
        <begin position="1520"/>
        <end position="1590"/>
    </location>
</feature>
<dbReference type="GO" id="GO:0046556">
    <property type="term" value="F:alpha-L-arabinofuranosidase activity"/>
    <property type="evidence" value="ECO:0000318"/>
    <property type="project" value="GO_Central"/>
</dbReference>
<evidence type="ECO:0000256" key="4">
    <source>
        <dbReference type="ARBA" id="ARBA00022729"/>
    </source>
</evidence>
<dbReference type="Gene3D" id="3.40.50.1700">
    <property type="entry name" value="Glycoside hydrolase family 3 C-terminal domain"/>
    <property type="match status" value="2"/>
</dbReference>
<dbReference type="PANTHER" id="PTHR42721">
    <property type="entry name" value="SUGAR HYDROLASE-RELATED"/>
    <property type="match status" value="1"/>
</dbReference>